<dbReference type="EMBL" id="MN740175">
    <property type="protein sequence ID" value="QHT92071.1"/>
    <property type="molecule type" value="Genomic_DNA"/>
</dbReference>
<name>A0A6C0IFT7_9ZZZZ</name>
<sequence>MAQPTNNKMGKIYIASMNMRGSWGTKIDPNSTTVNVTSAQGKVSKNRRDFSPMTPIEGGYHGYWNFESRWQSGKIFEGIDENVVKAWWKAQQAPKRRYPKGKGKRILCARFEGYEEMGDIDYITARMTVYVKEYYELIKNREMTLHWKKALEEGKNITIYDFDGPRTEDGGVTCLEVTEDVLKEKIMDTKFPFGHGYVVACAISGIDINTFCK</sequence>
<reference evidence="1" key="1">
    <citation type="journal article" date="2020" name="Nature">
        <title>Giant virus diversity and host interactions through global metagenomics.</title>
        <authorList>
            <person name="Schulz F."/>
            <person name="Roux S."/>
            <person name="Paez-Espino D."/>
            <person name="Jungbluth S."/>
            <person name="Walsh D.A."/>
            <person name="Denef V.J."/>
            <person name="McMahon K.D."/>
            <person name="Konstantinidis K.T."/>
            <person name="Eloe-Fadrosh E.A."/>
            <person name="Kyrpides N.C."/>
            <person name="Woyke T."/>
        </authorList>
    </citation>
    <scope>NUCLEOTIDE SEQUENCE</scope>
    <source>
        <strain evidence="1">GVMAG-M-3300023184-86</strain>
    </source>
</reference>
<accession>A0A6C0IFT7</accession>
<organism evidence="1">
    <name type="scientific">viral metagenome</name>
    <dbReference type="NCBI Taxonomy" id="1070528"/>
    <lineage>
        <taxon>unclassified sequences</taxon>
        <taxon>metagenomes</taxon>
        <taxon>organismal metagenomes</taxon>
    </lineage>
</organism>
<dbReference type="AlphaFoldDB" id="A0A6C0IFT7"/>
<evidence type="ECO:0000313" key="1">
    <source>
        <dbReference type="EMBL" id="QHT92071.1"/>
    </source>
</evidence>
<proteinExistence type="predicted"/>
<protein>
    <submittedName>
        <fullName evidence="1">Uncharacterized protein</fullName>
    </submittedName>
</protein>